<feature type="transmembrane region" description="Helical" evidence="2">
    <location>
        <begin position="33"/>
        <end position="65"/>
    </location>
</feature>
<reference evidence="4" key="1">
    <citation type="journal article" date="2019" name="Int. J. Syst. Evol. Microbiol.">
        <title>The Global Catalogue of Microorganisms (GCM) 10K type strain sequencing project: providing services to taxonomists for standard genome sequencing and annotation.</title>
        <authorList>
            <consortium name="The Broad Institute Genomics Platform"/>
            <consortium name="The Broad Institute Genome Sequencing Center for Infectious Disease"/>
            <person name="Wu L."/>
            <person name="Ma J."/>
        </authorList>
    </citation>
    <scope>NUCLEOTIDE SEQUENCE [LARGE SCALE GENOMIC DNA]</scope>
    <source>
        <strain evidence="4">JCM 16546</strain>
    </source>
</reference>
<accession>A0ABP7BNM6</accession>
<keyword evidence="4" id="KW-1185">Reference proteome</keyword>
<feature type="transmembrane region" description="Helical" evidence="2">
    <location>
        <begin position="234"/>
        <end position="257"/>
    </location>
</feature>
<evidence type="ECO:0000256" key="2">
    <source>
        <dbReference type="SAM" id="Phobius"/>
    </source>
</evidence>
<evidence type="ECO:0000256" key="1">
    <source>
        <dbReference type="SAM" id="MobiDB-lite"/>
    </source>
</evidence>
<dbReference type="RefSeq" id="WP_221859565.1">
    <property type="nucleotide sequence ID" value="NZ_BAAAYV010000019.1"/>
</dbReference>
<feature type="transmembrane region" description="Helical" evidence="2">
    <location>
        <begin position="108"/>
        <end position="131"/>
    </location>
</feature>
<dbReference type="Proteomes" id="UP001410795">
    <property type="component" value="Unassembled WGS sequence"/>
</dbReference>
<dbReference type="EMBL" id="BAAAYV010000019">
    <property type="protein sequence ID" value="GAA3665942.1"/>
    <property type="molecule type" value="Genomic_DNA"/>
</dbReference>
<feature type="region of interest" description="Disordered" evidence="1">
    <location>
        <begin position="148"/>
        <end position="176"/>
    </location>
</feature>
<feature type="transmembrane region" description="Helical" evidence="2">
    <location>
        <begin position="6"/>
        <end position="21"/>
    </location>
</feature>
<keyword evidence="2" id="KW-1133">Transmembrane helix</keyword>
<evidence type="ECO:0000313" key="4">
    <source>
        <dbReference type="Proteomes" id="UP001410795"/>
    </source>
</evidence>
<gene>
    <name evidence="3" type="ORF">GCM10022202_30140</name>
</gene>
<protein>
    <submittedName>
        <fullName evidence="3">Uncharacterized protein</fullName>
    </submittedName>
</protein>
<sequence length="259" mass="26550">MIVAGLLLLAVGAAALVRTLFRRAGRTAVRIGLSAVTVGVLLIGLLTDAFVAGLAAVLVAALWLWLMPDHGRSPASIWPTAGLGVLVAASLLLIPADYGTGLTAQGAIASPLGPLSAPVALLMIGAAVYLLEPANVVVRAALERENIAPAADPDDPPASAEQTVAASLPAATPKPGPGQVMKGGRLIGPLERTIVFGLTLAAAYPLLAAFIAAKGIVRFPEISRDRDDGDRAEYFLVGSMVSWVQALAAAFLVWWGLNS</sequence>
<keyword evidence="2" id="KW-0472">Membrane</keyword>
<name>A0ABP7BNM6_9MICO</name>
<keyword evidence="2" id="KW-0812">Transmembrane</keyword>
<feature type="transmembrane region" description="Helical" evidence="2">
    <location>
        <begin position="194"/>
        <end position="213"/>
    </location>
</feature>
<feature type="transmembrane region" description="Helical" evidence="2">
    <location>
        <begin position="77"/>
        <end position="96"/>
    </location>
</feature>
<evidence type="ECO:0000313" key="3">
    <source>
        <dbReference type="EMBL" id="GAA3665942.1"/>
    </source>
</evidence>
<comment type="caution">
    <text evidence="3">The sequence shown here is derived from an EMBL/GenBank/DDBJ whole genome shotgun (WGS) entry which is preliminary data.</text>
</comment>
<proteinExistence type="predicted"/>
<organism evidence="3 4">
    <name type="scientific">Microbacterium marinilacus</name>
    <dbReference type="NCBI Taxonomy" id="415209"/>
    <lineage>
        <taxon>Bacteria</taxon>
        <taxon>Bacillati</taxon>
        <taxon>Actinomycetota</taxon>
        <taxon>Actinomycetes</taxon>
        <taxon>Micrococcales</taxon>
        <taxon>Microbacteriaceae</taxon>
        <taxon>Microbacterium</taxon>
    </lineage>
</organism>